<feature type="region of interest" description="Disordered" evidence="1">
    <location>
        <begin position="14"/>
        <end position="59"/>
    </location>
</feature>
<keyword evidence="3" id="KW-1185">Reference proteome</keyword>
<organism evidence="2 3">
    <name type="scientific">Tilletia horrida</name>
    <dbReference type="NCBI Taxonomy" id="155126"/>
    <lineage>
        <taxon>Eukaryota</taxon>
        <taxon>Fungi</taxon>
        <taxon>Dikarya</taxon>
        <taxon>Basidiomycota</taxon>
        <taxon>Ustilaginomycotina</taxon>
        <taxon>Exobasidiomycetes</taxon>
        <taxon>Tilletiales</taxon>
        <taxon>Tilletiaceae</taxon>
        <taxon>Tilletia</taxon>
    </lineage>
</organism>
<name>A0AAN6G5K8_9BASI</name>
<dbReference type="GO" id="GO:0005739">
    <property type="term" value="C:mitochondrion"/>
    <property type="evidence" value="ECO:0007669"/>
    <property type="project" value="InterPro"/>
</dbReference>
<dbReference type="EMBL" id="JAPDMQ010001632">
    <property type="protein sequence ID" value="KAK0517765.1"/>
    <property type="molecule type" value="Genomic_DNA"/>
</dbReference>
<gene>
    <name evidence="2" type="ORF">OC842_008006</name>
</gene>
<dbReference type="PANTHER" id="PTHR42100:SF1">
    <property type="entry name" value="OXIDOREDUCTASE 178 KDA SUBUNIT, PUTATIVE (AFU_ORTHOLOGUE AFUA_8G04320)-RELATED"/>
    <property type="match status" value="1"/>
</dbReference>
<reference evidence="2" key="1">
    <citation type="journal article" date="2023" name="PhytoFront">
        <title>Draft Genome Resources of Seven Strains of Tilletia horrida, Causal Agent of Kernel Smut of Rice.</title>
        <authorList>
            <person name="Khanal S."/>
            <person name="Antony Babu S."/>
            <person name="Zhou X.G."/>
        </authorList>
    </citation>
    <scope>NUCLEOTIDE SEQUENCE</scope>
    <source>
        <strain evidence="2">TX3</strain>
    </source>
</reference>
<evidence type="ECO:0000313" key="2">
    <source>
        <dbReference type="EMBL" id="KAK0517765.1"/>
    </source>
</evidence>
<proteinExistence type="predicted"/>
<feature type="compositionally biased region" description="Low complexity" evidence="1">
    <location>
        <begin position="36"/>
        <end position="48"/>
    </location>
</feature>
<accession>A0AAN6G5K8</accession>
<protein>
    <submittedName>
        <fullName evidence="2">Uncharacterized protein</fullName>
    </submittedName>
</protein>
<dbReference type="Proteomes" id="UP001176521">
    <property type="component" value="Unassembled WGS sequence"/>
</dbReference>
<evidence type="ECO:0000256" key="1">
    <source>
        <dbReference type="SAM" id="MobiDB-lite"/>
    </source>
</evidence>
<sequence>MALPRPSAFASALRALAPRPSPQAKPAAAAVTRAFSSSQPAQGSSPGAHQEEAHEEYPREDFSSPFFRNVVVFGIAIGVVYKVSNIHEGLHASRASSSGKSSFQDAEHAEKAKPWLTRYIEHHTTPTSVYKEANAQWLEAAQKTAETKLLLQDAERPPVVRLRHIGSFEAGSPFGILPGSQVDLSDLKIKKDGE</sequence>
<dbReference type="AlphaFoldDB" id="A0AAN6G5K8"/>
<comment type="caution">
    <text evidence="2">The sequence shown here is derived from an EMBL/GenBank/DDBJ whole genome shotgun (WGS) entry which is preliminary data.</text>
</comment>
<feature type="compositionally biased region" description="Basic and acidic residues" evidence="1">
    <location>
        <begin position="49"/>
        <end position="59"/>
    </location>
</feature>
<dbReference type="PANTHER" id="PTHR42100">
    <property type="entry name" value="OXIDOREDUCTASE 178 KDA SUBUNIT, PUTATIVE (AFU_ORTHOLOGUE AFUA_8G04320)-RELATED"/>
    <property type="match status" value="1"/>
</dbReference>
<dbReference type="InterPro" id="IPR034444">
    <property type="entry name" value="Nuo17.8"/>
</dbReference>
<evidence type="ECO:0000313" key="3">
    <source>
        <dbReference type="Proteomes" id="UP001176521"/>
    </source>
</evidence>